<evidence type="ECO:0000313" key="1">
    <source>
        <dbReference type="EMBL" id="GAF91738.1"/>
    </source>
</evidence>
<proteinExistence type="predicted"/>
<accession>X0TDX4</accession>
<feature type="non-terminal residue" evidence="1">
    <location>
        <position position="67"/>
    </location>
</feature>
<dbReference type="AlphaFoldDB" id="X0TDX4"/>
<organism evidence="1">
    <name type="scientific">marine sediment metagenome</name>
    <dbReference type="NCBI Taxonomy" id="412755"/>
    <lineage>
        <taxon>unclassified sequences</taxon>
        <taxon>metagenomes</taxon>
        <taxon>ecological metagenomes</taxon>
    </lineage>
</organism>
<gene>
    <name evidence="1" type="ORF">S01H1_21043</name>
</gene>
<name>X0TDX4_9ZZZZ</name>
<comment type="caution">
    <text evidence="1">The sequence shown here is derived from an EMBL/GenBank/DDBJ whole genome shotgun (WGS) entry which is preliminary data.</text>
</comment>
<reference evidence="1" key="1">
    <citation type="journal article" date="2014" name="Front. Microbiol.">
        <title>High frequency of phylogenetically diverse reductive dehalogenase-homologous genes in deep subseafloor sedimentary metagenomes.</title>
        <authorList>
            <person name="Kawai M."/>
            <person name="Futagami T."/>
            <person name="Toyoda A."/>
            <person name="Takaki Y."/>
            <person name="Nishi S."/>
            <person name="Hori S."/>
            <person name="Arai W."/>
            <person name="Tsubouchi T."/>
            <person name="Morono Y."/>
            <person name="Uchiyama I."/>
            <person name="Ito T."/>
            <person name="Fujiyama A."/>
            <person name="Inagaki F."/>
            <person name="Takami H."/>
        </authorList>
    </citation>
    <scope>NUCLEOTIDE SEQUENCE</scope>
    <source>
        <strain evidence="1">Expedition CK06-06</strain>
    </source>
</reference>
<sequence length="67" mass="7549">MLSRLSAIRTAVQTHITTGFTAAGTVTFSDTPVAFDTVPKDQFPFAVCVFVEDEPERLDFKQERRRV</sequence>
<protein>
    <submittedName>
        <fullName evidence="1">Uncharacterized protein</fullName>
    </submittedName>
</protein>
<dbReference type="EMBL" id="BARS01011603">
    <property type="protein sequence ID" value="GAF91738.1"/>
    <property type="molecule type" value="Genomic_DNA"/>
</dbReference>